<protein>
    <submittedName>
        <fullName evidence="8">ABC-type amino acid transport system, periplasmic component</fullName>
    </submittedName>
</protein>
<evidence type="ECO:0000259" key="6">
    <source>
        <dbReference type="SMART" id="SM00062"/>
    </source>
</evidence>
<feature type="chain" id="PRO_5015454116" evidence="5">
    <location>
        <begin position="27"/>
        <end position="263"/>
    </location>
</feature>
<dbReference type="PANTHER" id="PTHR35936">
    <property type="entry name" value="MEMBRANE-BOUND LYTIC MUREIN TRANSGLYCOSYLASE F"/>
    <property type="match status" value="1"/>
</dbReference>
<dbReference type="GO" id="GO:0030313">
    <property type="term" value="C:cell envelope"/>
    <property type="evidence" value="ECO:0007669"/>
    <property type="project" value="UniProtKB-SubCell"/>
</dbReference>
<evidence type="ECO:0000256" key="4">
    <source>
        <dbReference type="RuleBase" id="RU003744"/>
    </source>
</evidence>
<dbReference type="RefSeq" id="WP_181374783.1">
    <property type="nucleotide sequence ID" value="NZ_MG869615.1"/>
</dbReference>
<evidence type="ECO:0000256" key="5">
    <source>
        <dbReference type="SAM" id="SignalP"/>
    </source>
</evidence>
<dbReference type="GO" id="GO:0016020">
    <property type="term" value="C:membrane"/>
    <property type="evidence" value="ECO:0007669"/>
    <property type="project" value="InterPro"/>
</dbReference>
<gene>
    <name evidence="8" type="ORF">pE10SP1_p057</name>
</gene>
<feature type="domain" description="Ionotropic glutamate receptor C-terminal" evidence="7">
    <location>
        <begin position="28"/>
        <end position="247"/>
    </location>
</feature>
<evidence type="ECO:0000256" key="3">
    <source>
        <dbReference type="ARBA" id="ARBA00022729"/>
    </source>
</evidence>
<accession>A0A2S1FHQ4</accession>
<dbReference type="SUPFAM" id="SSF53850">
    <property type="entry name" value="Periplasmic binding protein-like II"/>
    <property type="match status" value="1"/>
</dbReference>
<dbReference type="EMBL" id="MG869615">
    <property type="protein sequence ID" value="AWD71991.1"/>
    <property type="molecule type" value="Genomic_DNA"/>
</dbReference>
<dbReference type="GO" id="GO:0015276">
    <property type="term" value="F:ligand-gated monoatomic ion channel activity"/>
    <property type="evidence" value="ECO:0007669"/>
    <property type="project" value="InterPro"/>
</dbReference>
<sequence length="263" mass="28596">MKLKSASQALAVFILCSSAMGTQALAADWTVGANIGNVPWEFQDASGKFVGFEIDMVNEVAKRMGKSVEVVNIPFNGLFSAVQSGRVQIAVSSITITPKRLESVAFAQPYYNSDQSLVMLASSKASKLDDSIGKAVGVDTGSTGDMWVVQNMPKYKFSNVARYEGLSPAMLDLAAGRMDGYISDIPAVQYYIKDKPQYKIVARIATNEKYSLMHAKNWPDAAKVNSTISDMKKTGFVNDLHKKWFGTSAPADSSTVKVFDVMK</sequence>
<dbReference type="PANTHER" id="PTHR35936:SF17">
    <property type="entry name" value="ARGININE-BINDING EXTRACELLULAR PROTEIN ARTP"/>
    <property type="match status" value="1"/>
</dbReference>
<geneLocation type="plasmid" evidence="8">
    <name>pE10SP1</name>
</geneLocation>
<dbReference type="InterPro" id="IPR001320">
    <property type="entry name" value="Iontro_rcpt_C"/>
</dbReference>
<evidence type="ECO:0000259" key="7">
    <source>
        <dbReference type="SMART" id="SM00079"/>
    </source>
</evidence>
<dbReference type="Pfam" id="PF00497">
    <property type="entry name" value="SBP_bac_3"/>
    <property type="match status" value="1"/>
</dbReference>
<dbReference type="InterPro" id="IPR018313">
    <property type="entry name" value="SBP_3_CS"/>
</dbReference>
<keyword evidence="3 5" id="KW-0732">Signal</keyword>
<name>A0A2S1FHQ4_9BURK</name>
<dbReference type="SMART" id="SM00079">
    <property type="entry name" value="PBPe"/>
    <property type="match status" value="1"/>
</dbReference>
<organism evidence="8">
    <name type="scientific">Polaromonas sp. E10S</name>
    <dbReference type="NCBI Taxonomy" id="1840239"/>
    <lineage>
        <taxon>Bacteria</taxon>
        <taxon>Pseudomonadati</taxon>
        <taxon>Pseudomonadota</taxon>
        <taxon>Betaproteobacteria</taxon>
        <taxon>Burkholderiales</taxon>
        <taxon>Comamonadaceae</taxon>
        <taxon>Polaromonas</taxon>
    </lineage>
</organism>
<dbReference type="PROSITE" id="PS01039">
    <property type="entry name" value="SBP_BACTERIAL_3"/>
    <property type="match status" value="1"/>
</dbReference>
<comment type="subcellular location">
    <subcellularLocation>
        <location evidence="1">Cell envelope</location>
    </subcellularLocation>
</comment>
<comment type="similarity">
    <text evidence="2 4">Belongs to the bacterial solute-binding protein 3 family.</text>
</comment>
<evidence type="ECO:0000256" key="2">
    <source>
        <dbReference type="ARBA" id="ARBA00010333"/>
    </source>
</evidence>
<evidence type="ECO:0000313" key="8">
    <source>
        <dbReference type="EMBL" id="AWD71991.1"/>
    </source>
</evidence>
<feature type="domain" description="Solute-binding protein family 3/N-terminal" evidence="6">
    <location>
        <begin position="30"/>
        <end position="248"/>
    </location>
</feature>
<reference evidence="8" key="1">
    <citation type="submission" date="2018-01" db="EMBL/GenBank/DDBJ databases">
        <title>Plasmids of psychrophilic Polaromonas spp. isolated from Arctic and Antarctic glaciers.</title>
        <authorList>
            <person name="Dziewit L."/>
            <person name="Ciok A."/>
        </authorList>
    </citation>
    <scope>NUCLEOTIDE SEQUENCE</scope>
    <source>
        <plasmid evidence="8">pE10SP1</plasmid>
    </source>
</reference>
<proteinExistence type="inferred from homology"/>
<feature type="signal peptide" evidence="5">
    <location>
        <begin position="1"/>
        <end position="26"/>
    </location>
</feature>
<dbReference type="Gene3D" id="3.40.190.10">
    <property type="entry name" value="Periplasmic binding protein-like II"/>
    <property type="match status" value="2"/>
</dbReference>
<keyword evidence="8" id="KW-0614">Plasmid</keyword>
<dbReference type="SMART" id="SM00062">
    <property type="entry name" value="PBPb"/>
    <property type="match status" value="1"/>
</dbReference>
<dbReference type="InterPro" id="IPR001638">
    <property type="entry name" value="Solute-binding_3/MltF_N"/>
</dbReference>
<dbReference type="AlphaFoldDB" id="A0A2S1FHQ4"/>
<evidence type="ECO:0000256" key="1">
    <source>
        <dbReference type="ARBA" id="ARBA00004196"/>
    </source>
</evidence>